<evidence type="ECO:0000313" key="1">
    <source>
        <dbReference type="EMBL" id="OJZ79495.1"/>
    </source>
</evidence>
<feature type="non-terminal residue" evidence="1">
    <location>
        <position position="1"/>
    </location>
</feature>
<protein>
    <submittedName>
        <fullName evidence="1">Uncharacterized protein</fullName>
    </submittedName>
</protein>
<dbReference type="VEuPathDB" id="FungiDB:ASPFODRAFT_148994"/>
<dbReference type="AlphaFoldDB" id="A0A1M3SYE2"/>
<evidence type="ECO:0000313" key="2">
    <source>
        <dbReference type="Proteomes" id="UP000184063"/>
    </source>
</evidence>
<sequence length="73" mass="7791">GTCCRTAVKSRLSNGSHSFLLDPHQLASTLQAKSGSMVMTHACEGELKARAHLLMLGPHAACGSMGMQERQRP</sequence>
<gene>
    <name evidence="1" type="ORF">ASPFODRAFT_148994</name>
</gene>
<accession>A0A1M3SYE2</accession>
<name>A0A1M3SYE2_ASPLC</name>
<organism evidence="1 2">
    <name type="scientific">Aspergillus luchuensis (strain CBS 106.47)</name>
    <dbReference type="NCBI Taxonomy" id="1137211"/>
    <lineage>
        <taxon>Eukaryota</taxon>
        <taxon>Fungi</taxon>
        <taxon>Dikarya</taxon>
        <taxon>Ascomycota</taxon>
        <taxon>Pezizomycotina</taxon>
        <taxon>Eurotiomycetes</taxon>
        <taxon>Eurotiomycetidae</taxon>
        <taxon>Eurotiales</taxon>
        <taxon>Aspergillaceae</taxon>
        <taxon>Aspergillus</taxon>
        <taxon>Aspergillus subgen. Circumdati</taxon>
    </lineage>
</organism>
<dbReference type="Proteomes" id="UP000184063">
    <property type="component" value="Unassembled WGS sequence"/>
</dbReference>
<proteinExistence type="predicted"/>
<reference evidence="2" key="1">
    <citation type="journal article" date="2017" name="Genome Biol.">
        <title>Comparative genomics reveals high biological diversity and specific adaptations in the industrially and medically important fungal genus Aspergillus.</title>
        <authorList>
            <person name="de Vries R.P."/>
            <person name="Riley R."/>
            <person name="Wiebenga A."/>
            <person name="Aguilar-Osorio G."/>
            <person name="Amillis S."/>
            <person name="Uchima C.A."/>
            <person name="Anderluh G."/>
            <person name="Asadollahi M."/>
            <person name="Askin M."/>
            <person name="Barry K."/>
            <person name="Battaglia E."/>
            <person name="Bayram O."/>
            <person name="Benocci T."/>
            <person name="Braus-Stromeyer S.A."/>
            <person name="Caldana C."/>
            <person name="Canovas D."/>
            <person name="Cerqueira G.C."/>
            <person name="Chen F."/>
            <person name="Chen W."/>
            <person name="Choi C."/>
            <person name="Clum A."/>
            <person name="Dos Santos R.A."/>
            <person name="Damasio A.R."/>
            <person name="Diallinas G."/>
            <person name="Emri T."/>
            <person name="Fekete E."/>
            <person name="Flipphi M."/>
            <person name="Freyberg S."/>
            <person name="Gallo A."/>
            <person name="Gournas C."/>
            <person name="Habgood R."/>
            <person name="Hainaut M."/>
            <person name="Harispe M.L."/>
            <person name="Henrissat B."/>
            <person name="Hilden K.S."/>
            <person name="Hope R."/>
            <person name="Hossain A."/>
            <person name="Karabika E."/>
            <person name="Karaffa L."/>
            <person name="Karanyi Z."/>
            <person name="Krasevec N."/>
            <person name="Kuo A."/>
            <person name="Kusch H."/>
            <person name="LaButti K."/>
            <person name="Lagendijk E.L."/>
            <person name="Lapidus A."/>
            <person name="Levasseur A."/>
            <person name="Lindquist E."/>
            <person name="Lipzen A."/>
            <person name="Logrieco A.F."/>
            <person name="MacCabe A."/>
            <person name="Maekelae M.R."/>
            <person name="Malavazi I."/>
            <person name="Melin P."/>
            <person name="Meyer V."/>
            <person name="Mielnichuk N."/>
            <person name="Miskei M."/>
            <person name="Molnar A.P."/>
            <person name="Mule G."/>
            <person name="Ngan C.Y."/>
            <person name="Orejas M."/>
            <person name="Orosz E."/>
            <person name="Ouedraogo J.P."/>
            <person name="Overkamp K.M."/>
            <person name="Park H.-S."/>
            <person name="Perrone G."/>
            <person name="Piumi F."/>
            <person name="Punt P.J."/>
            <person name="Ram A.F."/>
            <person name="Ramon A."/>
            <person name="Rauscher S."/>
            <person name="Record E."/>
            <person name="Riano-Pachon D.M."/>
            <person name="Robert V."/>
            <person name="Roehrig J."/>
            <person name="Ruller R."/>
            <person name="Salamov A."/>
            <person name="Salih N.S."/>
            <person name="Samson R.A."/>
            <person name="Sandor E."/>
            <person name="Sanguinetti M."/>
            <person name="Schuetze T."/>
            <person name="Sepcic K."/>
            <person name="Shelest E."/>
            <person name="Sherlock G."/>
            <person name="Sophianopoulou V."/>
            <person name="Squina F.M."/>
            <person name="Sun H."/>
            <person name="Susca A."/>
            <person name="Todd R.B."/>
            <person name="Tsang A."/>
            <person name="Unkles S.E."/>
            <person name="van de Wiele N."/>
            <person name="van Rossen-Uffink D."/>
            <person name="Oliveira J.V."/>
            <person name="Vesth T.C."/>
            <person name="Visser J."/>
            <person name="Yu J.-H."/>
            <person name="Zhou M."/>
            <person name="Andersen M.R."/>
            <person name="Archer D.B."/>
            <person name="Baker S.E."/>
            <person name="Benoit I."/>
            <person name="Brakhage A.A."/>
            <person name="Braus G.H."/>
            <person name="Fischer R."/>
            <person name="Frisvad J.C."/>
            <person name="Goldman G.H."/>
            <person name="Houbraken J."/>
            <person name="Oakley B."/>
            <person name="Pocsi I."/>
            <person name="Scazzocchio C."/>
            <person name="Seiboth B."/>
            <person name="vanKuyk P.A."/>
            <person name="Wortman J."/>
            <person name="Dyer P.S."/>
            <person name="Grigoriev I.V."/>
        </authorList>
    </citation>
    <scope>NUCLEOTIDE SEQUENCE [LARGE SCALE GENOMIC DNA]</scope>
    <source>
        <strain evidence="2">CBS 106.47</strain>
    </source>
</reference>
<dbReference type="EMBL" id="KV878313">
    <property type="protein sequence ID" value="OJZ79495.1"/>
    <property type="molecule type" value="Genomic_DNA"/>
</dbReference>